<dbReference type="InterPro" id="IPR050114">
    <property type="entry name" value="UPF0173_UPF0282_UlaG_hydrolase"/>
</dbReference>
<feature type="domain" description="Metallo-beta-lactamase" evidence="2">
    <location>
        <begin position="40"/>
        <end position="191"/>
    </location>
</feature>
<dbReference type="InterPro" id="IPR036866">
    <property type="entry name" value="RibonucZ/Hydroxyglut_hydro"/>
</dbReference>
<feature type="signal peptide" evidence="1">
    <location>
        <begin position="1"/>
        <end position="19"/>
    </location>
</feature>
<dbReference type="EMBL" id="LR633967">
    <property type="protein sequence ID" value="VUX55578.1"/>
    <property type="molecule type" value="Genomic_DNA"/>
</dbReference>
<evidence type="ECO:0000313" key="3">
    <source>
        <dbReference type="EMBL" id="VUX55578.1"/>
    </source>
</evidence>
<reference evidence="3" key="1">
    <citation type="submission" date="2019-07" db="EMBL/GenBank/DDBJ databases">
        <authorList>
            <person name="Weber M."/>
            <person name="Kostadinov I."/>
            <person name="Kostadinov D I."/>
        </authorList>
    </citation>
    <scope>NUCLEOTIDE SEQUENCE</scope>
    <source>
        <strain evidence="3">Gfbio:sag-sample-m06:053724c1-46a9-4a36-b237-ea2bf867836b</strain>
    </source>
</reference>
<evidence type="ECO:0000259" key="2">
    <source>
        <dbReference type="Pfam" id="PF12706"/>
    </source>
</evidence>
<gene>
    <name evidence="3" type="ORF">JTBM06_V1_50018</name>
</gene>
<feature type="chain" id="PRO_5028294108" description="Metallo-beta-lactamase domain-containing protein" evidence="1">
    <location>
        <begin position="20"/>
        <end position="276"/>
    </location>
</feature>
<organism evidence="3">
    <name type="scientific">uncultured Woeseiaceae bacterium</name>
    <dbReference type="NCBI Taxonomy" id="1983305"/>
    <lineage>
        <taxon>Bacteria</taxon>
        <taxon>Pseudomonadati</taxon>
        <taxon>Pseudomonadota</taxon>
        <taxon>Gammaproteobacteria</taxon>
        <taxon>Woeseiales</taxon>
        <taxon>Woeseiaceae</taxon>
        <taxon>environmental samples</taxon>
    </lineage>
</organism>
<dbReference type="Pfam" id="PF12706">
    <property type="entry name" value="Lactamase_B_2"/>
    <property type="match status" value="1"/>
</dbReference>
<protein>
    <recommendedName>
        <fullName evidence="2">Metallo-beta-lactamase domain-containing protein</fullName>
    </recommendedName>
</protein>
<evidence type="ECO:0000256" key="1">
    <source>
        <dbReference type="SAM" id="SignalP"/>
    </source>
</evidence>
<dbReference type="Gene3D" id="3.60.15.10">
    <property type="entry name" value="Ribonuclease Z/Hydroxyacylglutathione hydrolase-like"/>
    <property type="match status" value="1"/>
</dbReference>
<dbReference type="InterPro" id="IPR001279">
    <property type="entry name" value="Metallo-B-lactamas"/>
</dbReference>
<keyword evidence="1" id="KW-0732">Signal</keyword>
<sequence>MSRVILLFFLFVVSAAAVGQETSTVRYLANEGVMIAHGDTKILFDPLFENSYVRYQRVPPSMRDAIFAGIAPYDGVDAVFISHFHGDHFSARDVLRLLQEREETRLYAPAQAVTEMRKQASSEIESVFDRVTIFDLEYGDAPVFVRTDGLLIEAVHVPHSGWPTARTDVQNIAFRVTLEDTSTVLHLGDADARLVHFEQDENFWDERHVDLAFPPYWFFRSADGREILEDWVRASHSIGIHVPAEFGEDASTIPSDLRGEDLFTQPGEGRRFTGSQ</sequence>
<name>A0A7D9D2I2_9GAMM</name>
<dbReference type="AlphaFoldDB" id="A0A7D9D2I2"/>
<accession>A0A7D9D2I2</accession>
<proteinExistence type="predicted"/>
<dbReference type="SUPFAM" id="SSF56281">
    <property type="entry name" value="Metallo-hydrolase/oxidoreductase"/>
    <property type="match status" value="1"/>
</dbReference>
<dbReference type="PANTHER" id="PTHR43546">
    <property type="entry name" value="UPF0173 METAL-DEPENDENT HYDROLASE MJ1163-RELATED"/>
    <property type="match status" value="1"/>
</dbReference>